<name>A0A4V2REI6_SHIGR</name>
<feature type="domain" description="Transposase IS204/IS1001/IS1096/IS1165 DDE" evidence="1">
    <location>
        <begin position="177"/>
        <end position="264"/>
    </location>
</feature>
<dbReference type="PANTHER" id="PTHR33498">
    <property type="entry name" value="TRANSPOSASE FOR INSERTION SEQUENCE ELEMENT IS1557"/>
    <property type="match status" value="1"/>
</dbReference>
<sequence>GSSSLCVVNRPLASHLLSAVMRTKSKWSPGPGVNVLGISLEPDGNWVVSASAKPVGICPDCGIRSRYRHGWRKRTLQDLPVQGQVVKIKLALNRWQCRHRNCRRRTFTDQLPEIASPYSRRTARMAVIVSLVGHSMGGRPGEHLMRRLGMPASDDTILRQLKRNAPSSTQDRNIRVVGIDDWSWRRSTRYGTIMVDLERQTVVDVLDDRSVESSKAWLQERPSIEIVSRDRCGLYAQAAREGAPQAKQVADRFHLVQNFRAVIKEQMSLCGHANVRPILSEDAIASTAAQHRRARLAHRQSRQDIFEMLHALRQQGLTYSEIARRTGYERRSVANWLTSNAPRDRKRAALNPTSPLYFEAFLAERWKDGNRLGRHLLHDLRNRGYTGSRSNLERLLKVWREAENVRPHASPPEVKVLEPVRDPDTGHVISSDVVAALCIKPRGLLTVPQARKVDALKQGSEPFRKMRGLAMRFNGLLRSRNPNALDKWIDDAIDTELTAIMRFASVLRRDIDAVKNAIELPWSNGQAEGQINRLKTLKRAMYGRAGPELMRARMLPLNHTD</sequence>
<evidence type="ECO:0000259" key="1">
    <source>
        <dbReference type="Pfam" id="PF01610"/>
    </source>
</evidence>
<dbReference type="InterPro" id="IPR047951">
    <property type="entry name" value="Transpos_ISL3"/>
</dbReference>
<dbReference type="EMBL" id="SLVX01000088">
    <property type="protein sequence ID" value="TCN28830.1"/>
    <property type="molecule type" value="Genomic_DNA"/>
</dbReference>
<reference evidence="3 4" key="1">
    <citation type="submission" date="2019-03" db="EMBL/GenBank/DDBJ databases">
        <title>Genomic Encyclopedia of Type Strains, Phase IV (KMG-IV): sequencing the most valuable type-strain genomes for metagenomic binning, comparative biology and taxonomic classification.</title>
        <authorList>
            <person name="Goeker M."/>
        </authorList>
    </citation>
    <scope>NUCLEOTIDE SEQUENCE [LARGE SCALE GENOMIC DNA]</scope>
    <source>
        <strain evidence="3 4">DSM 18401</strain>
    </source>
</reference>
<dbReference type="NCBIfam" id="NF033550">
    <property type="entry name" value="transpos_ISL3"/>
    <property type="match status" value="1"/>
</dbReference>
<feature type="domain" description="Transposase IS204/IS1001/IS1096/IS1165 DDE" evidence="1">
    <location>
        <begin position="438"/>
        <end position="553"/>
    </location>
</feature>
<dbReference type="Proteomes" id="UP000295351">
    <property type="component" value="Unassembled WGS sequence"/>
</dbReference>
<proteinExistence type="predicted"/>
<keyword evidence="4" id="KW-1185">Reference proteome</keyword>
<evidence type="ECO:0000259" key="2">
    <source>
        <dbReference type="Pfam" id="PF14690"/>
    </source>
</evidence>
<feature type="domain" description="Transposase IS204/IS1001/IS1096/IS1165 zinc-finger" evidence="2">
    <location>
        <begin position="55"/>
        <end position="99"/>
    </location>
</feature>
<dbReference type="AlphaFoldDB" id="A0A4V2REI6"/>
<accession>A0A4V2REI6</accession>
<evidence type="ECO:0000313" key="4">
    <source>
        <dbReference type="Proteomes" id="UP000295351"/>
    </source>
</evidence>
<evidence type="ECO:0000313" key="3">
    <source>
        <dbReference type="EMBL" id="TCN28830.1"/>
    </source>
</evidence>
<dbReference type="PANTHER" id="PTHR33498:SF1">
    <property type="entry name" value="TRANSPOSASE FOR INSERTION SEQUENCE ELEMENT IS1557"/>
    <property type="match status" value="1"/>
</dbReference>
<feature type="non-terminal residue" evidence="3">
    <location>
        <position position="1"/>
    </location>
</feature>
<dbReference type="InterPro" id="IPR002560">
    <property type="entry name" value="Transposase_DDE"/>
</dbReference>
<dbReference type="Pfam" id="PF14690">
    <property type="entry name" value="Zn_ribbon_ISL3"/>
    <property type="match status" value="1"/>
</dbReference>
<gene>
    <name evidence="3" type="ORF">EV665_1881</name>
</gene>
<dbReference type="Pfam" id="PF01610">
    <property type="entry name" value="DDE_Tnp_ISL3"/>
    <property type="match status" value="2"/>
</dbReference>
<dbReference type="InterPro" id="IPR029261">
    <property type="entry name" value="Transposase_Znf"/>
</dbReference>
<dbReference type="Gene3D" id="1.10.10.60">
    <property type="entry name" value="Homeodomain-like"/>
    <property type="match status" value="1"/>
</dbReference>
<protein>
    <submittedName>
        <fullName evidence="3">Transposase</fullName>
    </submittedName>
</protein>
<comment type="caution">
    <text evidence="3">The sequence shown here is derived from an EMBL/GenBank/DDBJ whole genome shotgun (WGS) entry which is preliminary data.</text>
</comment>
<organism evidence="3 4">
    <name type="scientific">Shinella granuli</name>
    <dbReference type="NCBI Taxonomy" id="323621"/>
    <lineage>
        <taxon>Bacteria</taxon>
        <taxon>Pseudomonadati</taxon>
        <taxon>Pseudomonadota</taxon>
        <taxon>Alphaproteobacteria</taxon>
        <taxon>Hyphomicrobiales</taxon>
        <taxon>Rhizobiaceae</taxon>
        <taxon>Shinella</taxon>
    </lineage>
</organism>